<accession>A0ABD7YWN1</accession>
<gene>
    <name evidence="1" type="ORF">O2U02_04240</name>
</gene>
<dbReference type="Proteomes" id="UP001224533">
    <property type="component" value="Chromosome"/>
</dbReference>
<dbReference type="EMBL" id="CP114509">
    <property type="protein sequence ID" value="WHS18435.1"/>
    <property type="molecule type" value="Genomic_DNA"/>
</dbReference>
<protein>
    <recommendedName>
        <fullName evidence="3">Immunity protein 63 domain-containing protein</fullName>
    </recommendedName>
</protein>
<name>A0ABD7YWN1_9LACO</name>
<organism evidence="1 2">
    <name type="scientific">Ligilactobacillus salivarius</name>
    <dbReference type="NCBI Taxonomy" id="1624"/>
    <lineage>
        <taxon>Bacteria</taxon>
        <taxon>Bacillati</taxon>
        <taxon>Bacillota</taxon>
        <taxon>Bacilli</taxon>
        <taxon>Lactobacillales</taxon>
        <taxon>Lactobacillaceae</taxon>
        <taxon>Ligilactobacillus</taxon>
    </lineage>
</organism>
<dbReference type="RefSeq" id="WP_283472718.1">
    <property type="nucleotide sequence ID" value="NZ_CP114501.1"/>
</dbReference>
<sequence>MNRKEIIDRFRLALKVNDELEFKIGSHYWYLGPTSSNYGYKDKKGWVLYQFYSDDIIYISSEDPEVIMNIRIKGKTLLEHFIEFEEN</sequence>
<evidence type="ECO:0008006" key="3">
    <source>
        <dbReference type="Google" id="ProtNLM"/>
    </source>
</evidence>
<proteinExistence type="predicted"/>
<dbReference type="AlphaFoldDB" id="A0ABD7YWN1"/>
<evidence type="ECO:0000313" key="2">
    <source>
        <dbReference type="Proteomes" id="UP001224533"/>
    </source>
</evidence>
<reference evidence="1 2" key="1">
    <citation type="submission" date="2022-12" db="EMBL/GenBank/DDBJ databases">
        <title>Assessment of beneficial effects and identification of host adaptation-associated genes of Ligilactobacillus salivarius isolated from Meles meles.</title>
        <authorList>
            <person name="Wang Y."/>
        </authorList>
    </citation>
    <scope>NUCLEOTIDE SEQUENCE [LARGE SCALE GENOMIC DNA]</scope>
    <source>
        <strain evidence="1 2">S35</strain>
    </source>
</reference>
<evidence type="ECO:0000313" key="1">
    <source>
        <dbReference type="EMBL" id="WHS18435.1"/>
    </source>
</evidence>